<proteinExistence type="predicted"/>
<organism evidence="2 3">
    <name type="scientific">Vibrio agarivorans</name>
    <dbReference type="NCBI Taxonomy" id="153622"/>
    <lineage>
        <taxon>Bacteria</taxon>
        <taxon>Pseudomonadati</taxon>
        <taxon>Pseudomonadota</taxon>
        <taxon>Gammaproteobacteria</taxon>
        <taxon>Vibrionales</taxon>
        <taxon>Vibrionaceae</taxon>
        <taxon>Vibrio</taxon>
    </lineage>
</organism>
<protein>
    <submittedName>
        <fullName evidence="2">Uncharacterized protein</fullName>
    </submittedName>
</protein>
<keyword evidence="3" id="KW-1185">Reference proteome</keyword>
<evidence type="ECO:0000256" key="1">
    <source>
        <dbReference type="SAM" id="Phobius"/>
    </source>
</evidence>
<feature type="transmembrane region" description="Helical" evidence="1">
    <location>
        <begin position="87"/>
        <end position="109"/>
    </location>
</feature>
<sequence>MLSKNQRNIFPDVVFCVCFLGAMWIAFSKPTQIIPQLDTWKYTTITALPVVKTNFLVFALTVYTLIMNFKAKKTNYSGLKKIASKKSTAITLTTLLALSAVFTVTIMSYKIRLADSIITAQNLQIEYLQKKAGRPRMDSPIQLDGVASEDALNRLFTLMEARTELTIDSSDWDKSHLIIDSYLESLSK</sequence>
<accession>A0ABT7Y7N0</accession>
<keyword evidence="1" id="KW-0472">Membrane</keyword>
<gene>
    <name evidence="2" type="ORF">QWJ08_21870</name>
</gene>
<feature type="transmembrane region" description="Helical" evidence="1">
    <location>
        <begin position="47"/>
        <end position="66"/>
    </location>
</feature>
<feature type="transmembrane region" description="Helical" evidence="1">
    <location>
        <begin position="9"/>
        <end position="27"/>
    </location>
</feature>
<dbReference type="EMBL" id="JAUEOZ010000003">
    <property type="protein sequence ID" value="MDN2484008.1"/>
    <property type="molecule type" value="Genomic_DNA"/>
</dbReference>
<dbReference type="RefSeq" id="WP_289964210.1">
    <property type="nucleotide sequence ID" value="NZ_JAUEOZ010000003.1"/>
</dbReference>
<name>A0ABT7Y7N0_9VIBR</name>
<comment type="caution">
    <text evidence="2">The sequence shown here is derived from an EMBL/GenBank/DDBJ whole genome shotgun (WGS) entry which is preliminary data.</text>
</comment>
<keyword evidence="1" id="KW-0812">Transmembrane</keyword>
<evidence type="ECO:0000313" key="3">
    <source>
        <dbReference type="Proteomes" id="UP001169719"/>
    </source>
</evidence>
<dbReference type="Proteomes" id="UP001169719">
    <property type="component" value="Unassembled WGS sequence"/>
</dbReference>
<evidence type="ECO:0000313" key="2">
    <source>
        <dbReference type="EMBL" id="MDN2484008.1"/>
    </source>
</evidence>
<reference evidence="2" key="1">
    <citation type="submission" date="2024-05" db="EMBL/GenBank/DDBJ databases">
        <title>Genome Sequences of Four Agar- Degrading Marine Bacteria.</title>
        <authorList>
            <person name="Phillips E.K."/>
            <person name="Shaffer J.C."/>
            <person name="Henson M.W."/>
            <person name="Temperton B."/>
            <person name="Thrash C.J."/>
            <person name="Martin M.O."/>
        </authorList>
    </citation>
    <scope>NUCLEOTIDE SEQUENCE</scope>
    <source>
        <strain evidence="2">EKP203</strain>
    </source>
</reference>
<keyword evidence="1" id="KW-1133">Transmembrane helix</keyword>